<comment type="cofactor">
    <cofactor evidence="1">
        <name>a divalent metal cation</name>
        <dbReference type="ChEBI" id="CHEBI:60240"/>
    </cofactor>
</comment>
<keyword evidence="3" id="KW-0255">Endonuclease</keyword>
<dbReference type="GO" id="GO:0004521">
    <property type="term" value="F:RNA endonuclease activity"/>
    <property type="evidence" value="ECO:0007669"/>
    <property type="project" value="InterPro"/>
</dbReference>
<dbReference type="PANTHER" id="PTHR30636:SF3">
    <property type="entry name" value="UPF0701 PROTEIN YICC"/>
    <property type="match status" value="1"/>
</dbReference>
<evidence type="ECO:0000313" key="9">
    <source>
        <dbReference type="Proteomes" id="UP000014541"/>
    </source>
</evidence>
<evidence type="ECO:0000256" key="3">
    <source>
        <dbReference type="ARBA" id="ARBA00022759"/>
    </source>
</evidence>
<keyword evidence="9" id="KW-1185">Reference proteome</keyword>
<comment type="caution">
    <text evidence="8">The sequence shown here is derived from an EMBL/GenBank/DDBJ whole genome shotgun (WGS) entry which is preliminary data.</text>
</comment>
<dbReference type="InterPro" id="IPR013527">
    <property type="entry name" value="YicC-like_N"/>
</dbReference>
<protein>
    <submittedName>
        <fullName evidence="8">TIGR00255 family protein</fullName>
    </submittedName>
</protein>
<keyword evidence="4" id="KW-0378">Hydrolase</keyword>
<gene>
    <name evidence="8" type="ORF">HMPREF9194_01453</name>
</gene>
<dbReference type="PATRIC" id="fig|1125699.3.peg.1466"/>
<dbReference type="InterPro" id="IPR005229">
    <property type="entry name" value="YicC/YloC-like"/>
</dbReference>
<sequence length="288" mass="32583">MTSMTSYAYKEVSTERMFISVEIKSVNSRFLDLNIALPPFLGRLEQDIRARCANRMLRGKVDVYIRVKDFSPDTKVDVDLQAAKNYAEALKKIAEISSPGCEIPLSLIASQEGVLSVRQNCDADMYRSFIEPVFADALEEFCAGRKREGENLKKDILFQLSSLESCALIFKQAVPEAEAFFKNLIVSRFNELLGDKADEQRIMSETAAMLVKYTINEEVVRLFSHLEALKAEIEHNEAPGRKIDFLCQELNREINTIGSKNQTAKLGKTVIDAKNALENIREQSRNIE</sequence>
<evidence type="ECO:0000256" key="5">
    <source>
        <dbReference type="ARBA" id="ARBA00035648"/>
    </source>
</evidence>
<dbReference type="STRING" id="1125699.HMPREF9194_01453"/>
<feature type="domain" description="Endoribonuclease YicC-like C-terminal" evidence="7">
    <location>
        <begin position="172"/>
        <end position="288"/>
    </location>
</feature>
<proteinExistence type="inferred from homology"/>
<dbReference type="GO" id="GO:0016787">
    <property type="term" value="F:hydrolase activity"/>
    <property type="evidence" value="ECO:0007669"/>
    <property type="project" value="UniProtKB-KW"/>
</dbReference>
<dbReference type="eggNOG" id="COG1561">
    <property type="taxonomic scope" value="Bacteria"/>
</dbReference>
<dbReference type="Pfam" id="PF08340">
    <property type="entry name" value="YicC-like_C"/>
    <property type="match status" value="1"/>
</dbReference>
<accession>S3L2Y3</accession>
<dbReference type="HOGENOM" id="CLU_076609_1_0_12"/>
<dbReference type="PANTHER" id="PTHR30636">
    <property type="entry name" value="UPF0701 PROTEIN YICC"/>
    <property type="match status" value="1"/>
</dbReference>
<dbReference type="RefSeq" id="WP_016525730.1">
    <property type="nucleotide sequence ID" value="NZ_KE332518.1"/>
</dbReference>
<evidence type="ECO:0000313" key="8">
    <source>
        <dbReference type="EMBL" id="EPF31119.1"/>
    </source>
</evidence>
<reference evidence="8 9" key="1">
    <citation type="submission" date="2013-04" db="EMBL/GenBank/DDBJ databases">
        <title>The Genome Sequence of Treponema maltophilum ATCC 51939.</title>
        <authorList>
            <consortium name="The Broad Institute Genomics Platform"/>
            <person name="Earl A."/>
            <person name="Ward D."/>
            <person name="Feldgarden M."/>
            <person name="Gevers D."/>
            <person name="Leonetti C."/>
            <person name="Blanton J.M."/>
            <person name="Dewhirst F.E."/>
            <person name="Izard J."/>
            <person name="Walker B."/>
            <person name="Young S."/>
            <person name="Zeng Q."/>
            <person name="Gargeya S."/>
            <person name="Fitzgerald M."/>
            <person name="Haas B."/>
            <person name="Abouelleil A."/>
            <person name="Allen A.W."/>
            <person name="Alvarado L."/>
            <person name="Arachchi H.M."/>
            <person name="Berlin A.M."/>
            <person name="Chapman S.B."/>
            <person name="Gainer-Dewar J."/>
            <person name="Goldberg J."/>
            <person name="Griggs A."/>
            <person name="Gujja S."/>
            <person name="Hansen M."/>
            <person name="Howarth C."/>
            <person name="Imamovic A."/>
            <person name="Ireland A."/>
            <person name="Larimer J."/>
            <person name="McCowan C."/>
            <person name="Murphy C."/>
            <person name="Pearson M."/>
            <person name="Poon T.W."/>
            <person name="Priest M."/>
            <person name="Roberts A."/>
            <person name="Saif S."/>
            <person name="Shea T."/>
            <person name="Sisk P."/>
            <person name="Sykes S."/>
            <person name="Wortman J."/>
            <person name="Nusbaum C."/>
            <person name="Birren B."/>
        </authorList>
    </citation>
    <scope>NUCLEOTIDE SEQUENCE [LARGE SCALE GENOMIC DNA]</scope>
    <source>
        <strain evidence="8 9">ATCC 51939</strain>
    </source>
</reference>
<dbReference type="OrthoDB" id="9771229at2"/>
<dbReference type="Proteomes" id="UP000014541">
    <property type="component" value="Unassembled WGS sequence"/>
</dbReference>
<dbReference type="InterPro" id="IPR013551">
    <property type="entry name" value="YicC-like_C"/>
</dbReference>
<feature type="domain" description="Endoribonuclease YicC-like N-terminal" evidence="6">
    <location>
        <begin position="1"/>
        <end position="154"/>
    </location>
</feature>
<keyword evidence="2" id="KW-0540">Nuclease</keyword>
<dbReference type="AlphaFoldDB" id="S3L2Y3"/>
<dbReference type="Pfam" id="PF03755">
    <property type="entry name" value="YicC-like_N"/>
    <property type="match status" value="1"/>
</dbReference>
<evidence type="ECO:0000259" key="6">
    <source>
        <dbReference type="Pfam" id="PF03755"/>
    </source>
</evidence>
<comment type="similarity">
    <text evidence="5">Belongs to the YicC/YloC family.</text>
</comment>
<name>S3L2Y3_TREMA</name>
<evidence type="ECO:0000259" key="7">
    <source>
        <dbReference type="Pfam" id="PF08340"/>
    </source>
</evidence>
<organism evidence="8 9">
    <name type="scientific">Treponema maltophilum ATCC 51939</name>
    <dbReference type="NCBI Taxonomy" id="1125699"/>
    <lineage>
        <taxon>Bacteria</taxon>
        <taxon>Pseudomonadati</taxon>
        <taxon>Spirochaetota</taxon>
        <taxon>Spirochaetia</taxon>
        <taxon>Spirochaetales</taxon>
        <taxon>Treponemataceae</taxon>
        <taxon>Treponema</taxon>
    </lineage>
</organism>
<dbReference type="EMBL" id="ATFF01000006">
    <property type="protein sequence ID" value="EPF31119.1"/>
    <property type="molecule type" value="Genomic_DNA"/>
</dbReference>
<evidence type="ECO:0000256" key="4">
    <source>
        <dbReference type="ARBA" id="ARBA00022801"/>
    </source>
</evidence>
<evidence type="ECO:0000256" key="1">
    <source>
        <dbReference type="ARBA" id="ARBA00001968"/>
    </source>
</evidence>
<evidence type="ECO:0000256" key="2">
    <source>
        <dbReference type="ARBA" id="ARBA00022722"/>
    </source>
</evidence>
<dbReference type="NCBIfam" id="TIGR00255">
    <property type="entry name" value="YicC/YloC family endoribonuclease"/>
    <property type="match status" value="1"/>
</dbReference>